<dbReference type="InterPro" id="IPR011050">
    <property type="entry name" value="Pectin_lyase_fold/virulence"/>
</dbReference>
<feature type="domain" description="Rhamnogalacturonase A/B/Epimerase-like pectate lyase" evidence="2">
    <location>
        <begin position="450"/>
        <end position="516"/>
    </location>
</feature>
<dbReference type="Pfam" id="PF12708">
    <property type="entry name" value="Pect-lyase_RHGA_epim"/>
    <property type="match status" value="2"/>
</dbReference>
<evidence type="ECO:0000259" key="2">
    <source>
        <dbReference type="Pfam" id="PF12708"/>
    </source>
</evidence>
<feature type="signal peptide" evidence="1">
    <location>
        <begin position="1"/>
        <end position="17"/>
    </location>
</feature>
<name>A0A9P4R765_9PLEO</name>
<dbReference type="FunFam" id="2.160.20.10:FF:000023">
    <property type="entry name" value="Exo-beta-1,3-glucanase Exg0"/>
    <property type="match status" value="1"/>
</dbReference>
<dbReference type="InterPro" id="IPR024535">
    <property type="entry name" value="RHGA/B-epi-like_pectate_lyase"/>
</dbReference>
<feature type="domain" description="Rhamnogalacturonase A/B/Epimerase-like pectate lyase" evidence="2">
    <location>
        <begin position="83"/>
        <end position="317"/>
    </location>
</feature>
<dbReference type="CDD" id="cd23668">
    <property type="entry name" value="GH55_beta13glucanase-like"/>
    <property type="match status" value="1"/>
</dbReference>
<feature type="chain" id="PRO_5040163235" evidence="1">
    <location>
        <begin position="18"/>
        <end position="822"/>
    </location>
</feature>
<sequence>MRALSALFCLLAVGAHAALLPEWMTNTEEVQARNLDFIDGPLNQGPSSTMLQARADDPPYWMKDIKKQGIAAFNQQPSTYKVWRNVKDYGAKGDGVTDDTAAINNAIKDGNRCAPYFCQSTTTSPAIVYFPAGTYLVKSRIEVYYLTTLLGNANSRPIIKAAADYGSVDHNKFIIDSAPYNDRQDLPGIAPGSPAWVSTNIFMRQIRNLVVDMTSLPVNQAYNGIHWPTSQATTIQNVKVVMAKDSSSSQTGIFVENGSAGFMVDIETQGGKYGMEIGNQQFTMRNLYIHDAVTGIRQIWDWGWLYQGVHIENCQTAFSMVGKNDTTLDLLVGSVILMDSSATNCGTFVEMDWDQNSSKPKGAGQLILENIELRNVPVAVKRPSGTVLQGGTTTIAGWGQGIKYSPDGPQRFQGAFTPAKRPASLLDPNGNGKIYSKQKPQYEALPVSNFISARDSGAKGDGNTDDTAALQKAINNAVSSNKILFVDHGTYKVTNTIYLPPGTKMVGEFFSVIMASGSVWSDKSKPVPVVQIGKSGEKGRIEWSDMIVATQGPTPGAKIIEYNLASDIGSGLWDVHTRIGGAAGTRLQTPQCPVGSQKSDCYAAYINVHVTKSATGAYFENNWFWTADHDLDDAINNSTRVSIFTGRGMLVEASTVWMYGGGSEHHALYQYQFANAKDIFAGYIQTETPYWQPNPDAKNQPYPLNSALNDPDYNTICSSSGACDALGLRILNCESVRIYAMGLYSFFKNYDVSCSSPDAPNGARECQNRIFSIEGSTKDLQIYSLNEVGATQMVTIDGVDKAKWSDNLSVYSNTIGLFTYKI</sequence>
<dbReference type="PANTHER" id="PTHR33928">
    <property type="entry name" value="POLYGALACTURONASE QRT3"/>
    <property type="match status" value="1"/>
</dbReference>
<evidence type="ECO:0000313" key="3">
    <source>
        <dbReference type="EMBL" id="KAF2738083.1"/>
    </source>
</evidence>
<dbReference type="OrthoDB" id="1046782at2759"/>
<keyword evidence="4" id="KW-1185">Reference proteome</keyword>
<evidence type="ECO:0000256" key="1">
    <source>
        <dbReference type="SAM" id="SignalP"/>
    </source>
</evidence>
<dbReference type="EMBL" id="ML996111">
    <property type="protein sequence ID" value="KAF2738083.1"/>
    <property type="molecule type" value="Genomic_DNA"/>
</dbReference>
<keyword evidence="1" id="KW-0732">Signal</keyword>
<protein>
    <submittedName>
        <fullName evidence="3">Exo-beta 1,3 glucanase</fullName>
    </submittedName>
</protein>
<dbReference type="AlphaFoldDB" id="A0A9P4R765"/>
<dbReference type="InterPro" id="IPR039279">
    <property type="entry name" value="QRT3-like"/>
</dbReference>
<accession>A0A9P4R765</accession>
<proteinExistence type="predicted"/>
<dbReference type="InterPro" id="IPR012334">
    <property type="entry name" value="Pectin_lyas_fold"/>
</dbReference>
<organism evidence="3 4">
    <name type="scientific">Polyplosphaeria fusca</name>
    <dbReference type="NCBI Taxonomy" id="682080"/>
    <lineage>
        <taxon>Eukaryota</taxon>
        <taxon>Fungi</taxon>
        <taxon>Dikarya</taxon>
        <taxon>Ascomycota</taxon>
        <taxon>Pezizomycotina</taxon>
        <taxon>Dothideomycetes</taxon>
        <taxon>Pleosporomycetidae</taxon>
        <taxon>Pleosporales</taxon>
        <taxon>Tetraplosphaeriaceae</taxon>
        <taxon>Polyplosphaeria</taxon>
    </lineage>
</organism>
<dbReference type="Proteomes" id="UP000799444">
    <property type="component" value="Unassembled WGS sequence"/>
</dbReference>
<dbReference type="SUPFAM" id="SSF51126">
    <property type="entry name" value="Pectin lyase-like"/>
    <property type="match status" value="2"/>
</dbReference>
<gene>
    <name evidence="3" type="ORF">EJ04DRAFT_560957</name>
</gene>
<dbReference type="PANTHER" id="PTHR33928:SF2">
    <property type="entry name" value="PECTATE LYASE SUPERFAMILY PROTEIN DOMAIN-CONTAINING PROTEIN-RELATED"/>
    <property type="match status" value="1"/>
</dbReference>
<dbReference type="GO" id="GO:0004650">
    <property type="term" value="F:polygalacturonase activity"/>
    <property type="evidence" value="ECO:0007669"/>
    <property type="project" value="InterPro"/>
</dbReference>
<evidence type="ECO:0000313" key="4">
    <source>
        <dbReference type="Proteomes" id="UP000799444"/>
    </source>
</evidence>
<reference evidence="3" key="1">
    <citation type="journal article" date="2020" name="Stud. Mycol.">
        <title>101 Dothideomycetes genomes: a test case for predicting lifestyles and emergence of pathogens.</title>
        <authorList>
            <person name="Haridas S."/>
            <person name="Albert R."/>
            <person name="Binder M."/>
            <person name="Bloem J."/>
            <person name="Labutti K."/>
            <person name="Salamov A."/>
            <person name="Andreopoulos B."/>
            <person name="Baker S."/>
            <person name="Barry K."/>
            <person name="Bills G."/>
            <person name="Bluhm B."/>
            <person name="Cannon C."/>
            <person name="Castanera R."/>
            <person name="Culley D."/>
            <person name="Daum C."/>
            <person name="Ezra D."/>
            <person name="Gonzalez J."/>
            <person name="Henrissat B."/>
            <person name="Kuo A."/>
            <person name="Liang C."/>
            <person name="Lipzen A."/>
            <person name="Lutzoni F."/>
            <person name="Magnuson J."/>
            <person name="Mondo S."/>
            <person name="Nolan M."/>
            <person name="Ohm R."/>
            <person name="Pangilinan J."/>
            <person name="Park H.-J."/>
            <person name="Ramirez L."/>
            <person name="Alfaro M."/>
            <person name="Sun H."/>
            <person name="Tritt A."/>
            <person name="Yoshinaga Y."/>
            <person name="Zwiers L.-H."/>
            <person name="Turgeon B."/>
            <person name="Goodwin S."/>
            <person name="Spatafora J."/>
            <person name="Crous P."/>
            <person name="Grigoriev I."/>
        </authorList>
    </citation>
    <scope>NUCLEOTIDE SEQUENCE</scope>
    <source>
        <strain evidence="3">CBS 125425</strain>
    </source>
</reference>
<comment type="caution">
    <text evidence="3">The sequence shown here is derived from an EMBL/GenBank/DDBJ whole genome shotgun (WGS) entry which is preliminary data.</text>
</comment>
<dbReference type="Gene3D" id="2.160.20.10">
    <property type="entry name" value="Single-stranded right-handed beta-helix, Pectin lyase-like"/>
    <property type="match status" value="2"/>
</dbReference>